<proteinExistence type="inferred from homology"/>
<feature type="repeat" description="TPR" evidence="4">
    <location>
        <begin position="586"/>
        <end position="619"/>
    </location>
</feature>
<dbReference type="SMART" id="SM00028">
    <property type="entry name" value="TPR"/>
    <property type="match status" value="7"/>
</dbReference>
<dbReference type="Gene3D" id="1.25.40.10">
    <property type="entry name" value="Tetratricopeptide repeat domain"/>
    <property type="match status" value="4"/>
</dbReference>
<sequence>MAPSAPHISSQLRQLIYYHLDNNLIRNALFLAGRLHAFEPRSSEASYLLALCHLQSGQPKAAWEYSRNSGSRGTHAGCSYVYAQACLDLGKYIEGITALERSRNLWASKNTWNKHSETRRQHLPDAAACLCLQGKLWHAHQDLHKAVDCYVEALKLNPFLWDAFLGLCQTGANIRVPNIYKMSPEMLAMLPSSPVVESSATFEKVAQTTGPLQAQPNINHNLDPFTSFSARVDAANGSSALWEKLNGSNVSVVSVTAPAPEGLETPVAQSDSDEFRGGGSGVASGDPTWEPPLAPARKNKTIQTLGLDYGADPPPKMKTTIKPRSRTRLDPEDPHAAIVSREPTAPSFGGERKRTVSGQVAHQTTSQPPEPGAPQRRSVRLFNQIRPTSSKFSTSSAAFGAREGREIKKVKSTGAKVRNVSGSTMGRVVSGNRKPAPDGMDIDNKESRGVPVSAVPNGVVGGQSKSSVPDKSKDIEALNWILDLFAKLAEGYSALTTYKCQEAIQIFNTLPQSQRETPWVLSQIGRANYEQGLYAEAEKYFIRVKTIAPSRLEDMEVYSTVLWHLKNEVELAYLAHELMEVDRLSPQAWCAIGNSFSLQSDHDQALKCFKRATQLDHTFAYAFTLQGHEYVSNEEYDKALDAYRHGISADSRHYNAWYGIGKVYEKMGKYKFAEQHYRTASNINPTNAVLVWCIGLVLERMGNQKAALLQYGRACSLAPQSVLARLRKARVLMKLNELKLAHVELKILKDLAPDEPNVHYLLGKLYKMLHDKANAIKHFTTALNLDPKAAQFIKDAMESLENPEDDDEDMG</sequence>
<feature type="compositionally biased region" description="Polar residues" evidence="5">
    <location>
        <begin position="356"/>
        <end position="367"/>
    </location>
</feature>
<feature type="repeat" description="TPR" evidence="4">
    <location>
        <begin position="756"/>
        <end position="789"/>
    </location>
</feature>
<keyword evidence="2 4" id="KW-0802">TPR repeat</keyword>
<evidence type="ECO:0000256" key="3">
    <source>
        <dbReference type="ARBA" id="ARBA00038210"/>
    </source>
</evidence>
<evidence type="ECO:0000256" key="1">
    <source>
        <dbReference type="ARBA" id="ARBA00022737"/>
    </source>
</evidence>
<feature type="region of interest" description="Disordered" evidence="5">
    <location>
        <begin position="261"/>
        <end position="376"/>
    </location>
</feature>
<dbReference type="GO" id="GO:0005680">
    <property type="term" value="C:anaphase-promoting complex"/>
    <property type="evidence" value="ECO:0007669"/>
    <property type="project" value="UniProtKB-ARBA"/>
</dbReference>
<dbReference type="GO" id="GO:0016567">
    <property type="term" value="P:protein ubiquitination"/>
    <property type="evidence" value="ECO:0007669"/>
    <property type="project" value="TreeGrafter"/>
</dbReference>
<dbReference type="Proteomes" id="UP000053573">
    <property type="component" value="Unassembled WGS sequence"/>
</dbReference>
<dbReference type="EMBL" id="LDEV01002468">
    <property type="protein sequence ID" value="KLJ08992.1"/>
    <property type="molecule type" value="Genomic_DNA"/>
</dbReference>
<keyword evidence="7" id="KW-1185">Reference proteome</keyword>
<dbReference type="SUPFAM" id="SSF48452">
    <property type="entry name" value="TPR-like"/>
    <property type="match status" value="2"/>
</dbReference>
<dbReference type="OrthoDB" id="329563at2759"/>
<dbReference type="InterPro" id="IPR013105">
    <property type="entry name" value="TPR_2"/>
</dbReference>
<gene>
    <name evidence="6" type="ORF">EMPG_15580</name>
</gene>
<dbReference type="GO" id="GO:0005737">
    <property type="term" value="C:cytoplasm"/>
    <property type="evidence" value="ECO:0007669"/>
    <property type="project" value="TreeGrafter"/>
</dbReference>
<dbReference type="PANTHER" id="PTHR12558:SF13">
    <property type="entry name" value="CELL DIVISION CYCLE PROTEIN 27 HOMOLOG"/>
    <property type="match status" value="1"/>
</dbReference>
<dbReference type="GO" id="GO:0031145">
    <property type="term" value="P:anaphase-promoting complex-dependent catabolic process"/>
    <property type="evidence" value="ECO:0007669"/>
    <property type="project" value="TreeGrafter"/>
</dbReference>
<dbReference type="AlphaFoldDB" id="A0A0H1BD85"/>
<evidence type="ECO:0000313" key="7">
    <source>
        <dbReference type="Proteomes" id="UP000053573"/>
    </source>
</evidence>
<feature type="repeat" description="TPR" evidence="4">
    <location>
        <begin position="654"/>
        <end position="687"/>
    </location>
</feature>
<organism evidence="6 7">
    <name type="scientific">Blastomyces silverae</name>
    <dbReference type="NCBI Taxonomy" id="2060906"/>
    <lineage>
        <taxon>Eukaryota</taxon>
        <taxon>Fungi</taxon>
        <taxon>Dikarya</taxon>
        <taxon>Ascomycota</taxon>
        <taxon>Pezizomycotina</taxon>
        <taxon>Eurotiomycetes</taxon>
        <taxon>Eurotiomycetidae</taxon>
        <taxon>Onygenales</taxon>
        <taxon>Ajellomycetaceae</taxon>
        <taxon>Blastomyces</taxon>
    </lineage>
</organism>
<keyword evidence="1" id="KW-0677">Repeat</keyword>
<evidence type="ECO:0000256" key="4">
    <source>
        <dbReference type="PROSITE-ProRule" id="PRU00339"/>
    </source>
</evidence>
<dbReference type="GO" id="GO:0007091">
    <property type="term" value="P:metaphase/anaphase transition of mitotic cell cycle"/>
    <property type="evidence" value="ECO:0007669"/>
    <property type="project" value="TreeGrafter"/>
</dbReference>
<evidence type="ECO:0000256" key="5">
    <source>
        <dbReference type="SAM" id="MobiDB-lite"/>
    </source>
</evidence>
<dbReference type="Pfam" id="PF00515">
    <property type="entry name" value="TPR_1"/>
    <property type="match status" value="2"/>
</dbReference>
<comment type="similarity">
    <text evidence="3">Belongs to the APC3/CDC27 family.</text>
</comment>
<protein>
    <submittedName>
        <fullName evidence="6">Protein bimA</fullName>
    </submittedName>
</protein>
<dbReference type="Pfam" id="PF12895">
    <property type="entry name" value="ANAPC3"/>
    <property type="match status" value="1"/>
</dbReference>
<dbReference type="PANTHER" id="PTHR12558">
    <property type="entry name" value="CELL DIVISION CYCLE 16,23,27"/>
    <property type="match status" value="1"/>
</dbReference>
<dbReference type="PROSITE" id="PS50005">
    <property type="entry name" value="TPR"/>
    <property type="match status" value="5"/>
</dbReference>
<dbReference type="Pfam" id="PF07719">
    <property type="entry name" value="TPR_2"/>
    <property type="match status" value="1"/>
</dbReference>
<evidence type="ECO:0000256" key="2">
    <source>
        <dbReference type="ARBA" id="ARBA00022803"/>
    </source>
</evidence>
<feature type="repeat" description="TPR" evidence="4">
    <location>
        <begin position="127"/>
        <end position="160"/>
    </location>
</feature>
<dbReference type="GO" id="GO:0051301">
    <property type="term" value="P:cell division"/>
    <property type="evidence" value="ECO:0007669"/>
    <property type="project" value="TreeGrafter"/>
</dbReference>
<dbReference type="InterPro" id="IPR019734">
    <property type="entry name" value="TPR_rpt"/>
</dbReference>
<comment type="caution">
    <text evidence="6">The sequence shown here is derived from an EMBL/GenBank/DDBJ whole genome shotgun (WGS) entry which is preliminary data.</text>
</comment>
<reference evidence="7" key="1">
    <citation type="journal article" date="2015" name="PLoS Genet.">
        <title>The dynamic genome and transcriptome of the human fungal pathogen Blastomyces and close relative Emmonsia.</title>
        <authorList>
            <person name="Munoz J.F."/>
            <person name="Gauthier G.M."/>
            <person name="Desjardins C.A."/>
            <person name="Gallo J.E."/>
            <person name="Holder J."/>
            <person name="Sullivan T.D."/>
            <person name="Marty A.J."/>
            <person name="Carmen J.C."/>
            <person name="Chen Z."/>
            <person name="Ding L."/>
            <person name="Gujja S."/>
            <person name="Magrini V."/>
            <person name="Misas E."/>
            <person name="Mitreva M."/>
            <person name="Priest M."/>
            <person name="Saif S."/>
            <person name="Whiston E.A."/>
            <person name="Young S."/>
            <person name="Zeng Q."/>
            <person name="Goldman W.E."/>
            <person name="Mardis E.R."/>
            <person name="Taylor J.W."/>
            <person name="McEwen J.G."/>
            <person name="Clay O.K."/>
            <person name="Klein B.S."/>
            <person name="Cuomo C.A."/>
        </authorList>
    </citation>
    <scope>NUCLEOTIDE SEQUENCE [LARGE SCALE GENOMIC DNA]</scope>
    <source>
        <strain evidence="7">UAMH 139</strain>
    </source>
</reference>
<accession>A0A0H1BD85</accession>
<feature type="region of interest" description="Disordered" evidence="5">
    <location>
        <begin position="425"/>
        <end position="468"/>
    </location>
</feature>
<name>A0A0H1BD85_9EURO</name>
<evidence type="ECO:0000313" key="6">
    <source>
        <dbReference type="EMBL" id="KLJ08992.1"/>
    </source>
</evidence>
<dbReference type="STRING" id="2060906.A0A0H1BD85"/>
<dbReference type="InterPro" id="IPR011990">
    <property type="entry name" value="TPR-like_helical_dom_sf"/>
</dbReference>
<feature type="repeat" description="TPR" evidence="4">
    <location>
        <begin position="620"/>
        <end position="653"/>
    </location>
</feature>